<reference evidence="3" key="1">
    <citation type="submission" date="2016-09" db="EMBL/GenBank/DDBJ databases">
        <authorList>
            <person name="Varghese N."/>
            <person name="Submissions S."/>
        </authorList>
    </citation>
    <scope>NUCLEOTIDE SEQUENCE [LARGE SCALE GENOMIC DNA]</scope>
    <source>
        <strain evidence="3">TNe-862</strain>
    </source>
</reference>
<keyword evidence="1" id="KW-0472">Membrane</keyword>
<protein>
    <submittedName>
        <fullName evidence="2">Uncharacterized protein</fullName>
    </submittedName>
</protein>
<feature type="transmembrane region" description="Helical" evidence="1">
    <location>
        <begin position="171"/>
        <end position="189"/>
    </location>
</feature>
<dbReference type="AlphaFoldDB" id="A0A1G6LVB5"/>
<keyword evidence="3" id="KW-1185">Reference proteome</keyword>
<accession>A0A1G6LVB5</accession>
<feature type="transmembrane region" description="Helical" evidence="1">
    <location>
        <begin position="61"/>
        <end position="83"/>
    </location>
</feature>
<dbReference type="STRING" id="416944.SAMN05421548_10751"/>
<keyword evidence="1" id="KW-1133">Transmembrane helix</keyword>
<name>A0A1G6LVB5_9BURK</name>
<feature type="transmembrane region" description="Helical" evidence="1">
    <location>
        <begin position="95"/>
        <end position="124"/>
    </location>
</feature>
<dbReference type="RefSeq" id="WP_091996574.1">
    <property type="nucleotide sequence ID" value="NZ_FMYQ01000007.1"/>
</dbReference>
<evidence type="ECO:0000256" key="1">
    <source>
        <dbReference type="SAM" id="Phobius"/>
    </source>
</evidence>
<sequence>MKTYLFLRFAQYRAFWNARQAIGRVAFLCTSRLYKANQSLKNIRTNSLSLVGIGRVTAAPWFRAIVVAAIFQLSNPWFCHLFAQRGYSVPNDSDYVTFLAAISSIGGVFIGLYYAAIATVGSAMYAKVPSNLRDLLAQDRFGNVYMQFLSFLTYLCLVLICLRLSSLDRIYIAPPLITLAAGVGVFAFVKLGQRVFHLFDPAELSSHIFEQLHRWMSAVTVGKLKWQDKSFQRHAYKQAEKSVTVLETLRDLLLQEPHLNGTPLLEVSLRTTQFLSHYRTQKARISTDSLWYQQIYRHKEWYRTDDMSLSIATETGTSVSPKTEVNREWLEERLITVLLDCLAVNVRNAQWENALTALQHIESYATRLAALGWADSAFAVFQQTCHRTTDAIKQSSGAPQVETVQRIAVAESLATLPIGISLALRKRYAQFRRADVVARIENIDWSNPSSYYRSGFEDYVLSQIEYLAPRLAFECAVEGKKISPSWYLSELALQPEAKQFVQNISVLTNKLPDAYTTIRETFSAAGLHWMTAATLSRQWEYWHKLNEQAAVWQHAWSEMSDDRKLTELPWASFDFDSTRAKLGPLKSSILKTMAGLQMQLSALDRPPTYPDYAGQFLHFSGEAVLQALLDEDTGLLSEVFDRYFVGCLAEFGKLQSNDGPDWLVTQNLRIAAAPVLDLMEVSGYALLLSELHGNSALWSFVRATWDSYFADGTKPNAIVALVNFVESGLGAKPRDILRIQWQRRVEDKLNQLPRRPVEDRSWYMANATEAVHPSALVRAMASRTDALDYEGIDIFIGLYLARKPGTVKLKEYWKRSALAEKLAEERYDVDAPRDEDNTK</sequence>
<feature type="transmembrane region" description="Helical" evidence="1">
    <location>
        <begin position="144"/>
        <end position="164"/>
    </location>
</feature>
<dbReference type="OrthoDB" id="1391923at2"/>
<keyword evidence="1" id="KW-0812">Transmembrane</keyword>
<evidence type="ECO:0000313" key="2">
    <source>
        <dbReference type="EMBL" id="SDC47149.1"/>
    </source>
</evidence>
<gene>
    <name evidence="2" type="ORF">SAMN05421548_10751</name>
</gene>
<proteinExistence type="predicted"/>
<organism evidence="2 3">
    <name type="scientific">Paraburkholderia lycopersici</name>
    <dbReference type="NCBI Taxonomy" id="416944"/>
    <lineage>
        <taxon>Bacteria</taxon>
        <taxon>Pseudomonadati</taxon>
        <taxon>Pseudomonadota</taxon>
        <taxon>Betaproteobacteria</taxon>
        <taxon>Burkholderiales</taxon>
        <taxon>Burkholderiaceae</taxon>
        <taxon>Paraburkholderia</taxon>
    </lineage>
</organism>
<dbReference type="Proteomes" id="UP000198908">
    <property type="component" value="Unassembled WGS sequence"/>
</dbReference>
<evidence type="ECO:0000313" key="3">
    <source>
        <dbReference type="Proteomes" id="UP000198908"/>
    </source>
</evidence>
<dbReference type="EMBL" id="FMYQ01000007">
    <property type="protein sequence ID" value="SDC47149.1"/>
    <property type="molecule type" value="Genomic_DNA"/>
</dbReference>